<evidence type="ECO:0000313" key="2">
    <source>
        <dbReference type="EMBL" id="MCF5655968.1"/>
    </source>
</evidence>
<feature type="binding site" evidence="1">
    <location>
        <position position="256"/>
    </location>
    <ligand>
        <name>Mg(2+)</name>
        <dbReference type="ChEBI" id="CHEBI:18420"/>
        <label>1</label>
    </ligand>
</feature>
<organism evidence="2 3">
    <name type="scientific">Pseudomonas poae</name>
    <dbReference type="NCBI Taxonomy" id="200451"/>
    <lineage>
        <taxon>Bacteria</taxon>
        <taxon>Pseudomonadati</taxon>
        <taxon>Pseudomonadota</taxon>
        <taxon>Gammaproteobacteria</taxon>
        <taxon>Pseudomonadales</taxon>
        <taxon>Pseudomonadaceae</taxon>
        <taxon>Pseudomonas</taxon>
    </lineage>
</organism>
<gene>
    <name evidence="2" type="ORF">GIV46_13180</name>
</gene>
<dbReference type="InterPro" id="IPR036705">
    <property type="entry name" value="Ribosyl_crysJ1_sf"/>
</dbReference>
<dbReference type="PANTHER" id="PTHR16222:SF12">
    <property type="entry name" value="ADP-RIBOSYLGLYCOHYDROLASE-RELATED"/>
    <property type="match status" value="1"/>
</dbReference>
<name>A0AAP2WHY5_9PSED</name>
<keyword evidence="1" id="KW-0460">Magnesium</keyword>
<proteinExistence type="predicted"/>
<dbReference type="PANTHER" id="PTHR16222">
    <property type="entry name" value="ADP-RIBOSYLGLYCOHYDROLASE"/>
    <property type="match status" value="1"/>
</dbReference>
<dbReference type="InterPro" id="IPR050792">
    <property type="entry name" value="ADP-ribosylglycohydrolase"/>
</dbReference>
<sequence>MAITLLDRYRGSLLGLACGDAVGTTVEFMPRGSFAPVIDMVGGGPFTLKPGQWTDDTSMALCLAQSLLQSGGFDAADQMARYLKWWAHGDLSSTGECFDIGMTVRQALADFQKNGNPFAGSTDPYSAGNGSMMRLAPVALFYFPDRQQVRAFTAESSRTTHAAQEAIECCLLLAEAISNALSGAAKADVLRFPNLPLSAPKVSAIAGSEYQAKSSDDIVGSGYAVASLEAAFWCFHHTHCFADAVLEAANLGDDADTTAAIVGQLAGAHYGVQGIPSGWMEKLWMRDEIQHIAEALFRAAATRTQNP</sequence>
<reference evidence="2" key="1">
    <citation type="submission" date="2019-11" db="EMBL/GenBank/DDBJ databases">
        <title>Epiphytic Pseudomonas syringae from cherry orchards.</title>
        <authorList>
            <person name="Hulin M.T."/>
        </authorList>
    </citation>
    <scope>NUCLEOTIDE SEQUENCE</scope>
    <source>
        <strain evidence="2">PA-2-1F</strain>
    </source>
</reference>
<feature type="binding site" evidence="1">
    <location>
        <position position="56"/>
    </location>
    <ligand>
        <name>Mg(2+)</name>
        <dbReference type="ChEBI" id="CHEBI:18420"/>
        <label>1</label>
    </ligand>
</feature>
<dbReference type="Pfam" id="PF03747">
    <property type="entry name" value="ADP_ribosyl_GH"/>
    <property type="match status" value="1"/>
</dbReference>
<dbReference type="AlphaFoldDB" id="A0AAP2WHY5"/>
<feature type="binding site" evidence="1">
    <location>
        <position position="54"/>
    </location>
    <ligand>
        <name>Mg(2+)</name>
        <dbReference type="ChEBI" id="CHEBI:18420"/>
        <label>1</label>
    </ligand>
</feature>
<keyword evidence="1" id="KW-0479">Metal-binding</keyword>
<comment type="caution">
    <text evidence="2">The sequence shown here is derived from an EMBL/GenBank/DDBJ whole genome shotgun (WGS) entry which is preliminary data.</text>
</comment>
<dbReference type="EMBL" id="WJZX01000043">
    <property type="protein sequence ID" value="MCF5655968.1"/>
    <property type="molecule type" value="Genomic_DNA"/>
</dbReference>
<evidence type="ECO:0000313" key="3">
    <source>
        <dbReference type="Proteomes" id="UP000814126"/>
    </source>
</evidence>
<dbReference type="InterPro" id="IPR005502">
    <property type="entry name" value="Ribosyl_crysJ1"/>
</dbReference>
<evidence type="ECO:0000256" key="1">
    <source>
        <dbReference type="PIRSR" id="PIRSR605502-1"/>
    </source>
</evidence>
<protein>
    <submittedName>
        <fullName evidence="2">ADP-ribosylglycohydrolase family protein</fullName>
    </submittedName>
</protein>
<feature type="binding site" evidence="1">
    <location>
        <position position="254"/>
    </location>
    <ligand>
        <name>Mg(2+)</name>
        <dbReference type="ChEBI" id="CHEBI:18420"/>
        <label>1</label>
    </ligand>
</feature>
<dbReference type="RefSeq" id="WP_186750784.1">
    <property type="nucleotide sequence ID" value="NZ_CP142150.1"/>
</dbReference>
<feature type="binding site" evidence="1">
    <location>
        <position position="257"/>
    </location>
    <ligand>
        <name>Mg(2+)</name>
        <dbReference type="ChEBI" id="CHEBI:18420"/>
        <label>1</label>
    </ligand>
</feature>
<dbReference type="Proteomes" id="UP000814126">
    <property type="component" value="Unassembled WGS sequence"/>
</dbReference>
<feature type="binding site" evidence="1">
    <location>
        <position position="55"/>
    </location>
    <ligand>
        <name>Mg(2+)</name>
        <dbReference type="ChEBI" id="CHEBI:18420"/>
        <label>1</label>
    </ligand>
</feature>
<dbReference type="SUPFAM" id="SSF101478">
    <property type="entry name" value="ADP-ribosylglycohydrolase"/>
    <property type="match status" value="1"/>
</dbReference>
<accession>A0AAP2WHY5</accession>
<dbReference type="GO" id="GO:0046872">
    <property type="term" value="F:metal ion binding"/>
    <property type="evidence" value="ECO:0007669"/>
    <property type="project" value="UniProtKB-KW"/>
</dbReference>
<comment type="cofactor">
    <cofactor evidence="1">
        <name>Mg(2+)</name>
        <dbReference type="ChEBI" id="CHEBI:18420"/>
    </cofactor>
    <text evidence="1">Binds 2 magnesium ions per subunit.</text>
</comment>
<dbReference type="Gene3D" id="1.10.4080.10">
    <property type="entry name" value="ADP-ribosylation/Crystallin J1"/>
    <property type="match status" value="1"/>
</dbReference>